<evidence type="ECO:0000313" key="2">
    <source>
        <dbReference type="EMBL" id="OEV03893.1"/>
    </source>
</evidence>
<feature type="region of interest" description="Disordered" evidence="1">
    <location>
        <begin position="1"/>
        <end position="32"/>
    </location>
</feature>
<accession>A0A1E7KJ06</accession>
<reference evidence="2 3" key="1">
    <citation type="journal article" date="2016" name="Front. Microbiol.">
        <title>Comparative Genomics Analysis of Streptomyces Species Reveals Their Adaptation to the Marine Environment and Their Diversity at the Genomic Level.</title>
        <authorList>
            <person name="Tian X."/>
            <person name="Zhang Z."/>
            <person name="Yang T."/>
            <person name="Chen M."/>
            <person name="Li J."/>
            <person name="Chen F."/>
            <person name="Yang J."/>
            <person name="Li W."/>
            <person name="Zhang B."/>
            <person name="Zhang Z."/>
            <person name="Wu J."/>
            <person name="Zhang C."/>
            <person name="Long L."/>
            <person name="Xiao J."/>
        </authorList>
    </citation>
    <scope>NUCLEOTIDE SEQUENCE [LARGE SCALE GENOMIC DNA]</scope>
    <source>
        <strain evidence="2 3">SCSIO 02100</strain>
    </source>
</reference>
<dbReference type="Proteomes" id="UP000176101">
    <property type="component" value="Unassembled WGS sequence"/>
</dbReference>
<dbReference type="EMBL" id="LJGU01000115">
    <property type="protein sequence ID" value="OEV03893.1"/>
    <property type="molecule type" value="Genomic_DNA"/>
</dbReference>
<proteinExistence type="predicted"/>
<feature type="compositionally biased region" description="Low complexity" evidence="1">
    <location>
        <begin position="179"/>
        <end position="189"/>
    </location>
</feature>
<evidence type="ECO:0000256" key="1">
    <source>
        <dbReference type="SAM" id="MobiDB-lite"/>
    </source>
</evidence>
<dbReference type="STRING" id="1075402.AN216_09620"/>
<feature type="region of interest" description="Disordered" evidence="1">
    <location>
        <begin position="179"/>
        <end position="212"/>
    </location>
</feature>
<dbReference type="AlphaFoldDB" id="A0A1E7KJ06"/>
<organism evidence="2 3">
    <name type="scientific">Streptomyces oceani</name>
    <dbReference type="NCBI Taxonomy" id="1075402"/>
    <lineage>
        <taxon>Bacteria</taxon>
        <taxon>Bacillati</taxon>
        <taxon>Actinomycetota</taxon>
        <taxon>Actinomycetes</taxon>
        <taxon>Kitasatosporales</taxon>
        <taxon>Streptomycetaceae</taxon>
        <taxon>Streptomyces</taxon>
    </lineage>
</organism>
<name>A0A1E7KJ06_9ACTN</name>
<comment type="caution">
    <text evidence="2">The sequence shown here is derived from an EMBL/GenBank/DDBJ whole genome shotgun (WGS) entry which is preliminary data.</text>
</comment>
<protein>
    <submittedName>
        <fullName evidence="2">Uncharacterized protein</fullName>
    </submittedName>
</protein>
<sequence>MPALAGRAVRVVGQQPLHPPQSGGGGGVGSGQPGVDVAELVGLVLARGHVGEQHLTVQQAGEQPGDVVFPGVRIRLPYGRTQFGEGQRVTRRPHRGADDGRVADRHLVRHALRGSVRASAYVGQYEAFAARGAQVVDDDEQTVPAAWVVVQPAGDLVQPTGVRASLLVVRGAGPYGRFGAAEPGGAHPGEQSEGGGAAGHPQDVAGGGEGGPAKLRLGDRGALLDFGEGGGERGAGHLDGFPYDRVLDQLQQIAGELVRALREVLGAARAVPAGAYGAGVGERKSRHACHAGGRGAEHGPFAVVHQVVGSLAFRHWPPSVAKDTPPRRRARRGG</sequence>
<feature type="compositionally biased region" description="Gly residues" evidence="1">
    <location>
        <begin position="22"/>
        <end position="32"/>
    </location>
</feature>
<keyword evidence="3" id="KW-1185">Reference proteome</keyword>
<evidence type="ECO:0000313" key="3">
    <source>
        <dbReference type="Proteomes" id="UP000176101"/>
    </source>
</evidence>
<gene>
    <name evidence="2" type="ORF">AN216_09620</name>
</gene>